<dbReference type="AlphaFoldDB" id="A0A816DUW8"/>
<feature type="non-terminal residue" evidence="1">
    <location>
        <position position="1"/>
    </location>
</feature>
<proteinExistence type="predicted"/>
<evidence type="ECO:0000313" key="1">
    <source>
        <dbReference type="EMBL" id="CAF1642195.1"/>
    </source>
</evidence>
<dbReference type="Proteomes" id="UP000663832">
    <property type="component" value="Unassembled WGS sequence"/>
</dbReference>
<reference evidence="1" key="1">
    <citation type="submission" date="2021-02" db="EMBL/GenBank/DDBJ databases">
        <authorList>
            <person name="Nowell W R."/>
        </authorList>
    </citation>
    <scope>NUCLEOTIDE SEQUENCE</scope>
</reference>
<accession>A0A816DUW8</accession>
<protein>
    <submittedName>
        <fullName evidence="1">Uncharacterized protein</fullName>
    </submittedName>
</protein>
<gene>
    <name evidence="1" type="ORF">QVE165_LOCUS59645</name>
</gene>
<comment type="caution">
    <text evidence="1">The sequence shown here is derived from an EMBL/GenBank/DDBJ whole genome shotgun (WGS) entry which is preliminary data.</text>
</comment>
<dbReference type="EMBL" id="CAJNOM010003149">
    <property type="protein sequence ID" value="CAF1642195.1"/>
    <property type="molecule type" value="Genomic_DNA"/>
</dbReference>
<evidence type="ECO:0000313" key="2">
    <source>
        <dbReference type="Proteomes" id="UP000663832"/>
    </source>
</evidence>
<keyword evidence="2" id="KW-1185">Reference proteome</keyword>
<organism evidence="1 2">
    <name type="scientific">Adineta steineri</name>
    <dbReference type="NCBI Taxonomy" id="433720"/>
    <lineage>
        <taxon>Eukaryota</taxon>
        <taxon>Metazoa</taxon>
        <taxon>Spiralia</taxon>
        <taxon>Gnathifera</taxon>
        <taxon>Rotifera</taxon>
        <taxon>Eurotatoria</taxon>
        <taxon>Bdelloidea</taxon>
        <taxon>Adinetida</taxon>
        <taxon>Adinetidae</taxon>
        <taxon>Adineta</taxon>
    </lineage>
</organism>
<sequence length="59" mass="7018">EQLMTAISQIFAIIDREINPYGYCYLEFPQLGHFKIQFGLSTFEFNETFIEEFKTTNEN</sequence>
<name>A0A816DUW8_9BILA</name>
<dbReference type="OrthoDB" id="10008837at2759"/>